<organism evidence="1 2">
    <name type="scientific">Arctium lappa</name>
    <name type="common">Greater burdock</name>
    <name type="synonym">Lappa major</name>
    <dbReference type="NCBI Taxonomy" id="4217"/>
    <lineage>
        <taxon>Eukaryota</taxon>
        <taxon>Viridiplantae</taxon>
        <taxon>Streptophyta</taxon>
        <taxon>Embryophyta</taxon>
        <taxon>Tracheophyta</taxon>
        <taxon>Spermatophyta</taxon>
        <taxon>Magnoliopsida</taxon>
        <taxon>eudicotyledons</taxon>
        <taxon>Gunneridae</taxon>
        <taxon>Pentapetalae</taxon>
        <taxon>asterids</taxon>
        <taxon>campanulids</taxon>
        <taxon>Asterales</taxon>
        <taxon>Asteraceae</taxon>
        <taxon>Carduoideae</taxon>
        <taxon>Cardueae</taxon>
        <taxon>Arctiinae</taxon>
        <taxon>Arctium</taxon>
    </lineage>
</organism>
<reference evidence="2" key="1">
    <citation type="journal article" date="2022" name="Mol. Ecol. Resour.">
        <title>The genomes of chicory, endive, great burdock and yacon provide insights into Asteraceae palaeo-polyploidization history and plant inulin production.</title>
        <authorList>
            <person name="Fan W."/>
            <person name="Wang S."/>
            <person name="Wang H."/>
            <person name="Wang A."/>
            <person name="Jiang F."/>
            <person name="Liu H."/>
            <person name="Zhao H."/>
            <person name="Xu D."/>
            <person name="Zhang Y."/>
        </authorList>
    </citation>
    <scope>NUCLEOTIDE SEQUENCE [LARGE SCALE GENOMIC DNA]</scope>
    <source>
        <strain evidence="2">cv. Niubang</strain>
    </source>
</reference>
<proteinExistence type="predicted"/>
<keyword evidence="2" id="KW-1185">Reference proteome</keyword>
<dbReference type="EMBL" id="CM042049">
    <property type="protein sequence ID" value="KAI3748268.1"/>
    <property type="molecule type" value="Genomic_DNA"/>
</dbReference>
<reference evidence="1 2" key="2">
    <citation type="journal article" date="2022" name="Mol. Ecol. Resour.">
        <title>The genomes of chicory, endive, great burdock and yacon provide insights into Asteraceae paleo-polyploidization history and plant inulin production.</title>
        <authorList>
            <person name="Fan W."/>
            <person name="Wang S."/>
            <person name="Wang H."/>
            <person name="Wang A."/>
            <person name="Jiang F."/>
            <person name="Liu H."/>
            <person name="Zhao H."/>
            <person name="Xu D."/>
            <person name="Zhang Y."/>
        </authorList>
    </citation>
    <scope>NUCLEOTIDE SEQUENCE [LARGE SCALE GENOMIC DNA]</scope>
    <source>
        <strain evidence="2">cv. Niubang</strain>
    </source>
</reference>
<sequence>MLHASAYRKVVGYIYLLSPSTISTSLKQFLRLLDLQLNSLRFIAPILGFLLSPLYTGNLADTVLNSSMSSTAMRGNSSDSSSPEQSVDRESESDEVLSEEEDDVSKETQNAPFPSDSYGQQQQNIQQGVPNMLPSNEQTLGQVPLELVGHSIACAPNPYCDPYYSGMMAAYGQPLVHPQFLDMHQARMPLPLEMAQEPVYVNAKQYHAILRRRQSRAKAELEKKLIKDRKPYLHESRHQHAMRRVRGSGGRFAKKTEVDSLKRADEDKNTTASGSAISSQSVNSTGIKRVRSESAESLDSHKETRRERLVNSLRYNNEDNYQASGYHLDRGDGGSLGQQWISISSNQASQRAVAMK</sequence>
<comment type="caution">
    <text evidence="1">The sequence shown here is derived from an EMBL/GenBank/DDBJ whole genome shotgun (WGS) entry which is preliminary data.</text>
</comment>
<dbReference type="Proteomes" id="UP001055879">
    <property type="component" value="Linkage Group LG03"/>
</dbReference>
<protein>
    <submittedName>
        <fullName evidence="1">Uncharacterized protein</fullName>
    </submittedName>
</protein>
<gene>
    <name evidence="1" type="ORF">L6452_11244</name>
</gene>
<evidence type="ECO:0000313" key="1">
    <source>
        <dbReference type="EMBL" id="KAI3748268.1"/>
    </source>
</evidence>
<evidence type="ECO:0000313" key="2">
    <source>
        <dbReference type="Proteomes" id="UP001055879"/>
    </source>
</evidence>
<name>A0ACB9DNJ4_ARCLA</name>
<accession>A0ACB9DNJ4</accession>